<sequence>MVFAPRRPARSMFTPTQVAGFFSQPCRYEFDQIILKYHRSREHPDYESLMLAATVAKTGSIIDYEKYRIVKAHEYFTNEEKAGRTGGVGTRERVVACLYVGVSTVARVIAHWNKNPRTKFDEPRETKRTDQSKCTSLELRGVIREFVIAENESTRPITAQLISTQVANVMNKQKRFRPEICGAF</sequence>
<name>A0A8T1TXA9_9STRA</name>
<proteinExistence type="predicted"/>
<accession>A0A8T1TXA9</accession>
<reference evidence="1" key="1">
    <citation type="submission" date="2021-01" db="EMBL/GenBank/DDBJ databases">
        <title>Phytophthora aleatoria, a newly-described species from Pinus radiata is distinct from Phytophthora cactorum isolates based on comparative genomics.</title>
        <authorList>
            <person name="Mcdougal R."/>
            <person name="Panda P."/>
            <person name="Williams N."/>
            <person name="Studholme D.J."/>
        </authorList>
    </citation>
    <scope>NUCLEOTIDE SEQUENCE</scope>
    <source>
        <strain evidence="1">NZFS 3830</strain>
    </source>
</reference>
<gene>
    <name evidence="1" type="ORF">JG687_00014290</name>
</gene>
<comment type="caution">
    <text evidence="1">The sequence shown here is derived from an EMBL/GenBank/DDBJ whole genome shotgun (WGS) entry which is preliminary data.</text>
</comment>
<dbReference type="VEuPathDB" id="FungiDB:PC110_g12157"/>
<dbReference type="AlphaFoldDB" id="A0A8T1TXA9"/>
<dbReference type="EMBL" id="JAENGZ010001137">
    <property type="protein sequence ID" value="KAG6950385.1"/>
    <property type="molecule type" value="Genomic_DNA"/>
</dbReference>
<organism evidence="1 2">
    <name type="scientific">Phytophthora cactorum</name>
    <dbReference type="NCBI Taxonomy" id="29920"/>
    <lineage>
        <taxon>Eukaryota</taxon>
        <taxon>Sar</taxon>
        <taxon>Stramenopiles</taxon>
        <taxon>Oomycota</taxon>
        <taxon>Peronosporomycetes</taxon>
        <taxon>Peronosporales</taxon>
        <taxon>Peronosporaceae</taxon>
        <taxon>Phytophthora</taxon>
    </lineage>
</organism>
<dbReference type="Proteomes" id="UP000688947">
    <property type="component" value="Unassembled WGS sequence"/>
</dbReference>
<protein>
    <submittedName>
        <fullName evidence="1">Uncharacterized protein</fullName>
    </submittedName>
</protein>
<evidence type="ECO:0000313" key="2">
    <source>
        <dbReference type="Proteomes" id="UP000688947"/>
    </source>
</evidence>
<evidence type="ECO:0000313" key="1">
    <source>
        <dbReference type="EMBL" id="KAG6950385.1"/>
    </source>
</evidence>
<dbReference type="OrthoDB" id="121137at2759"/>